<protein>
    <submittedName>
        <fullName evidence="2">Uncharacterized protein</fullName>
    </submittedName>
</protein>
<feature type="region of interest" description="Disordered" evidence="1">
    <location>
        <begin position="1"/>
        <end position="57"/>
    </location>
</feature>
<organism evidence="2 3">
    <name type="scientific">Polarella glacialis</name>
    <name type="common">Dinoflagellate</name>
    <dbReference type="NCBI Taxonomy" id="89957"/>
    <lineage>
        <taxon>Eukaryota</taxon>
        <taxon>Sar</taxon>
        <taxon>Alveolata</taxon>
        <taxon>Dinophyceae</taxon>
        <taxon>Suessiales</taxon>
        <taxon>Suessiaceae</taxon>
        <taxon>Polarella</taxon>
    </lineage>
</organism>
<feature type="compositionally biased region" description="Low complexity" evidence="1">
    <location>
        <begin position="31"/>
        <end position="41"/>
    </location>
</feature>
<name>A0A813I0X1_POLGL</name>
<feature type="compositionally biased region" description="Low complexity" evidence="1">
    <location>
        <begin position="531"/>
        <end position="542"/>
    </location>
</feature>
<gene>
    <name evidence="2" type="ORF">PGLA2088_LOCUS3709</name>
</gene>
<feature type="non-terminal residue" evidence="2">
    <location>
        <position position="925"/>
    </location>
</feature>
<dbReference type="AlphaFoldDB" id="A0A813I0X1"/>
<feature type="compositionally biased region" description="Basic and acidic residues" evidence="1">
    <location>
        <begin position="1"/>
        <end position="16"/>
    </location>
</feature>
<sequence>PEKIVSVRPDNLRKAEFVIQPPEESQKRSRSSSSSSSSSSPSRERSAKGGSEPPLQTGEQVEIFGLTSEQGKALNGQKGVLTEFSAEKDRWEVMLSLEKVISLRASMEQDATATVTQPAQPPVASGLRMLKSRAATLLTDARAKAAEVVELATVTAQAAKVQVMDAAISVKLMANSYVEQTCETAAGLKQKALKAAEPVTSRVLKVLDGAREKRAFAVGYATSAKSSAGKSYERLRSQGVKVWTKEAVQAGTGVAKQTLNYGRSTATAAYSRALTSATGLVDSSRESARAAAAAAVDRANRTARRAKAKTAELQSTAQAVAKDGKFQATAAGAASGAAALGVSGGATGLTAGSAIGAAVGLVPALFTFGLSIPIGAAIGGGAGLVVGTVVGTATGAVGGGAAGFGVYSKRDDIRAGTQSTLSKVNSASDFVKGKANDSAGYMKGKVSEVRTRFSRTPSGTGGSAVSEELPERHCKLPWDTELLISFGMGQLQHPRARRLAEQWPSQHLGVVEAAPVARSQMKPSKSERSLQAATATVTQPAQPPVASRLSMLKSRAATLLTDARAKAAEVVDLATVKAQAAKVQVIDAAISVKLMANSYVEQTYEIAAGLKQKALKVTEPVTSRVLKVLDGVREKRALAVGYATSAKSSAGKSYERLRSQGVKVWTKEVVQAGTGVAKQTLNYGRSTATAAYSRALTSATGLVDSSRESARAAAAAVVNRANRTAQLAKANTAELRSTTMAVARDGKFQATAAGAASGAAALGVSGGATGLTAGSAIGAAVGLVPALFTFGLSIPIGAAIGGGAGLVVGTVVGTATGAMGGGAAGFGVYSKRDDIRAGTQSTLSKVNSASDFVKGKAYDSAGYMKGKVSEVRTRLKGSGVAREALQTSLEYRAANFGMGQLQHPRARLLATQWPSQHLGVGQAAA</sequence>
<dbReference type="Proteomes" id="UP000626109">
    <property type="component" value="Unassembled WGS sequence"/>
</dbReference>
<feature type="region of interest" description="Disordered" evidence="1">
    <location>
        <begin position="517"/>
        <end position="542"/>
    </location>
</feature>
<reference evidence="2" key="1">
    <citation type="submission" date="2021-02" db="EMBL/GenBank/DDBJ databases">
        <authorList>
            <person name="Dougan E. K."/>
            <person name="Rhodes N."/>
            <person name="Thang M."/>
            <person name="Chan C."/>
        </authorList>
    </citation>
    <scope>NUCLEOTIDE SEQUENCE</scope>
</reference>
<proteinExistence type="predicted"/>
<comment type="caution">
    <text evidence="2">The sequence shown here is derived from an EMBL/GenBank/DDBJ whole genome shotgun (WGS) entry which is preliminary data.</text>
</comment>
<dbReference type="EMBL" id="CAJNNW010003241">
    <property type="protein sequence ID" value="CAE8645205.1"/>
    <property type="molecule type" value="Genomic_DNA"/>
</dbReference>
<evidence type="ECO:0000313" key="3">
    <source>
        <dbReference type="Proteomes" id="UP000626109"/>
    </source>
</evidence>
<evidence type="ECO:0000256" key="1">
    <source>
        <dbReference type="SAM" id="MobiDB-lite"/>
    </source>
</evidence>
<accession>A0A813I0X1</accession>
<evidence type="ECO:0000313" key="2">
    <source>
        <dbReference type="EMBL" id="CAE8645205.1"/>
    </source>
</evidence>